<dbReference type="Proteomes" id="UP001058124">
    <property type="component" value="Unassembled WGS sequence"/>
</dbReference>
<dbReference type="NCBIfam" id="TIGR00212">
    <property type="entry name" value="hemC"/>
    <property type="match status" value="1"/>
</dbReference>
<evidence type="ECO:0000313" key="12">
    <source>
        <dbReference type="Proteomes" id="UP001058124"/>
    </source>
</evidence>
<dbReference type="EMBL" id="BRLH01000013">
    <property type="protein sequence ID" value="GKX57280.1"/>
    <property type="molecule type" value="Genomic_DNA"/>
</dbReference>
<comment type="subunit">
    <text evidence="4 8">Monomer.</text>
</comment>
<feature type="modified residue" description="S-(dipyrrolylmethanemethyl)cysteine" evidence="8">
    <location>
        <position position="242"/>
    </location>
</feature>
<dbReference type="FunFam" id="3.30.160.40:FF:000002">
    <property type="entry name" value="Porphobilinogen deaminase"/>
    <property type="match status" value="1"/>
</dbReference>
<comment type="cofactor">
    <cofactor evidence="8">
        <name>dipyrromethane</name>
        <dbReference type="ChEBI" id="CHEBI:60342"/>
    </cofactor>
    <text evidence="8">Binds 1 dipyrromethane group covalently.</text>
</comment>
<sequence>MSQNTIRIATRQSPLALWQAHYVRDRLLACHPGLTVELVTMVTRGDIILDTPLAKVGGKGLFVKELETALLEGRADIAVHSMKDVPVAFPEGLGLVTICEREDPRDAFVSNRFNSLDELPAASIVGTSSLRRQCQLRARRPDLTIIDLRGNVGTRLSKLDNGDYDAIILAAAGLKRLNLEERIRSYMAPEESLPAVGQGAVGIECRLDDSETRALLAPLNHQETAVRVLAERAMNARLEGGCQVPIGSYAVLEGDTLWLRALVGEPDGSRIVRGERRGPVSDAQQMGIELADELLAQGADGILKRLYQDNEPK</sequence>
<evidence type="ECO:0000256" key="7">
    <source>
        <dbReference type="ARBA" id="ARBA00048169"/>
    </source>
</evidence>
<feature type="domain" description="Porphobilinogen deaminase C-terminal" evidence="10">
    <location>
        <begin position="226"/>
        <end position="295"/>
    </location>
</feature>
<keyword evidence="12" id="KW-1185">Reference proteome</keyword>
<feature type="domain" description="Porphobilinogen deaminase N-terminal" evidence="9">
    <location>
        <begin position="6"/>
        <end position="213"/>
    </location>
</feature>
<gene>
    <name evidence="8 11" type="primary">hemC</name>
    <name evidence="11" type="ORF">SOASR030_33920</name>
</gene>
<organism evidence="11 12">
    <name type="scientific">Leminorella grimontii</name>
    <dbReference type="NCBI Taxonomy" id="82981"/>
    <lineage>
        <taxon>Bacteria</taxon>
        <taxon>Pseudomonadati</taxon>
        <taxon>Pseudomonadota</taxon>
        <taxon>Gammaproteobacteria</taxon>
        <taxon>Enterobacterales</taxon>
        <taxon>Budviciaceae</taxon>
        <taxon>Leminorella</taxon>
    </lineage>
</organism>
<dbReference type="PANTHER" id="PTHR11557">
    <property type="entry name" value="PORPHOBILINOGEN DEAMINASE"/>
    <property type="match status" value="1"/>
</dbReference>
<evidence type="ECO:0000256" key="4">
    <source>
        <dbReference type="ARBA" id="ARBA00011245"/>
    </source>
</evidence>
<dbReference type="InterPro" id="IPR036803">
    <property type="entry name" value="Porphobilinogen_deaminase_C_sf"/>
</dbReference>
<proteinExistence type="inferred from homology"/>
<dbReference type="PANTHER" id="PTHR11557:SF0">
    <property type="entry name" value="PORPHOBILINOGEN DEAMINASE"/>
    <property type="match status" value="1"/>
</dbReference>
<comment type="function">
    <text evidence="1 8">Tetrapolymerization of the monopyrrole PBG into the hydroxymethylbilane pre-uroporphyrinogen in several discrete steps.</text>
</comment>
<comment type="caution">
    <text evidence="11">The sequence shown here is derived from an EMBL/GenBank/DDBJ whole genome shotgun (WGS) entry which is preliminary data.</text>
</comment>
<evidence type="ECO:0000259" key="9">
    <source>
        <dbReference type="Pfam" id="PF01379"/>
    </source>
</evidence>
<dbReference type="PROSITE" id="PS00533">
    <property type="entry name" value="PORPHOBILINOGEN_DEAM"/>
    <property type="match status" value="1"/>
</dbReference>
<evidence type="ECO:0000313" key="11">
    <source>
        <dbReference type="EMBL" id="GKX57280.1"/>
    </source>
</evidence>
<comment type="pathway">
    <text evidence="2">Porphyrin-containing compound metabolism; protoporphyrin-IX biosynthesis; coproporphyrinogen-III from 5-aminolevulinate: step 2/4.</text>
</comment>
<comment type="catalytic activity">
    <reaction evidence="7 8">
        <text>4 porphobilinogen + H2O = hydroxymethylbilane + 4 NH4(+)</text>
        <dbReference type="Rhea" id="RHEA:13185"/>
        <dbReference type="ChEBI" id="CHEBI:15377"/>
        <dbReference type="ChEBI" id="CHEBI:28938"/>
        <dbReference type="ChEBI" id="CHEBI:57845"/>
        <dbReference type="ChEBI" id="CHEBI:58126"/>
        <dbReference type="EC" id="2.5.1.61"/>
    </reaction>
</comment>
<reference evidence="11" key="1">
    <citation type="submission" date="2022-06" db="EMBL/GenBank/DDBJ databases">
        <title>Draft genome sequences of Leminorella grimontii str. JCM5902.</title>
        <authorList>
            <person name="Wakabayashi Y."/>
            <person name="Kojima K."/>
        </authorList>
    </citation>
    <scope>NUCLEOTIDE SEQUENCE</scope>
    <source>
        <strain evidence="11">JCM 5902</strain>
    </source>
</reference>
<dbReference type="Gene3D" id="3.30.160.40">
    <property type="entry name" value="Porphobilinogen deaminase, C-terminal domain"/>
    <property type="match status" value="1"/>
</dbReference>
<evidence type="ECO:0000259" key="10">
    <source>
        <dbReference type="Pfam" id="PF03900"/>
    </source>
</evidence>
<comment type="miscellaneous">
    <text evidence="8">The porphobilinogen subunits are added to the dipyrromethane group.</text>
</comment>
<keyword evidence="5 8" id="KW-0808">Transferase</keyword>
<protein>
    <recommendedName>
        <fullName evidence="8">Porphobilinogen deaminase</fullName>
        <shortName evidence="8">PBG</shortName>
        <ecNumber evidence="8">2.5.1.61</ecNumber>
    </recommendedName>
    <alternativeName>
        <fullName evidence="8">Hydroxymethylbilane synthase</fullName>
        <shortName evidence="8">HMBS</shortName>
    </alternativeName>
    <alternativeName>
        <fullName evidence="8">Pre-uroporphyrinogen synthase</fullName>
    </alternativeName>
</protein>
<evidence type="ECO:0000256" key="1">
    <source>
        <dbReference type="ARBA" id="ARBA00002869"/>
    </source>
</evidence>
<dbReference type="GO" id="GO:0004418">
    <property type="term" value="F:hydroxymethylbilane synthase activity"/>
    <property type="evidence" value="ECO:0007669"/>
    <property type="project" value="UniProtKB-UniRule"/>
</dbReference>
<evidence type="ECO:0000256" key="2">
    <source>
        <dbReference type="ARBA" id="ARBA00004735"/>
    </source>
</evidence>
<evidence type="ECO:0000256" key="8">
    <source>
        <dbReference type="HAMAP-Rule" id="MF_00260"/>
    </source>
</evidence>
<dbReference type="InterPro" id="IPR022419">
    <property type="entry name" value="Porphobilin_deaminase_cofac_BS"/>
</dbReference>
<dbReference type="FunFam" id="3.40.190.10:FF:000005">
    <property type="entry name" value="Porphobilinogen deaminase"/>
    <property type="match status" value="1"/>
</dbReference>
<dbReference type="Pfam" id="PF03900">
    <property type="entry name" value="Porphobil_deamC"/>
    <property type="match status" value="1"/>
</dbReference>
<dbReference type="GO" id="GO:0006782">
    <property type="term" value="P:protoporphyrinogen IX biosynthetic process"/>
    <property type="evidence" value="ECO:0007669"/>
    <property type="project" value="UniProtKB-UniRule"/>
</dbReference>
<dbReference type="HAMAP" id="MF_00260">
    <property type="entry name" value="Porphobil_deam"/>
    <property type="match status" value="1"/>
</dbReference>
<dbReference type="Gene3D" id="3.40.190.10">
    <property type="entry name" value="Periplasmic binding protein-like II"/>
    <property type="match status" value="2"/>
</dbReference>
<dbReference type="CDD" id="cd13646">
    <property type="entry name" value="PBP2_EcHMBS_like"/>
    <property type="match status" value="1"/>
</dbReference>
<keyword evidence="6 8" id="KW-0627">Porphyrin biosynthesis</keyword>
<evidence type="ECO:0000256" key="3">
    <source>
        <dbReference type="ARBA" id="ARBA00005638"/>
    </source>
</evidence>
<comment type="similarity">
    <text evidence="3 8">Belongs to the HMBS family.</text>
</comment>
<dbReference type="RefSeq" id="WP_027275439.1">
    <property type="nucleotide sequence ID" value="NZ_BRLH01000013.1"/>
</dbReference>
<name>A0AAV5N5L3_9GAMM</name>
<dbReference type="PIRSF" id="PIRSF001438">
    <property type="entry name" value="4pyrrol_synth_OHMeBilane_synth"/>
    <property type="match status" value="1"/>
</dbReference>
<dbReference type="EC" id="2.5.1.61" evidence="8"/>
<dbReference type="InterPro" id="IPR022417">
    <property type="entry name" value="Porphobilin_deaminase_N"/>
</dbReference>
<dbReference type="GO" id="GO:0005737">
    <property type="term" value="C:cytoplasm"/>
    <property type="evidence" value="ECO:0007669"/>
    <property type="project" value="UniProtKB-UniRule"/>
</dbReference>
<dbReference type="AlphaFoldDB" id="A0AAV5N5L3"/>
<evidence type="ECO:0000256" key="6">
    <source>
        <dbReference type="ARBA" id="ARBA00023244"/>
    </source>
</evidence>
<evidence type="ECO:0000256" key="5">
    <source>
        <dbReference type="ARBA" id="ARBA00022679"/>
    </source>
</evidence>
<dbReference type="SUPFAM" id="SSF54782">
    <property type="entry name" value="Porphobilinogen deaminase (hydroxymethylbilane synthase), C-terminal domain"/>
    <property type="match status" value="1"/>
</dbReference>
<dbReference type="InterPro" id="IPR000860">
    <property type="entry name" value="HemC"/>
</dbReference>
<dbReference type="PRINTS" id="PR00151">
    <property type="entry name" value="PORPHBDMNASE"/>
</dbReference>
<dbReference type="SUPFAM" id="SSF53850">
    <property type="entry name" value="Periplasmic binding protein-like II"/>
    <property type="match status" value="1"/>
</dbReference>
<dbReference type="FunFam" id="3.40.190.10:FF:000004">
    <property type="entry name" value="Porphobilinogen deaminase"/>
    <property type="match status" value="1"/>
</dbReference>
<dbReference type="InterPro" id="IPR022418">
    <property type="entry name" value="Porphobilinogen_deaminase_C"/>
</dbReference>
<accession>A0AAV5N5L3</accession>
<dbReference type="Pfam" id="PF01379">
    <property type="entry name" value="Porphobil_deam"/>
    <property type="match status" value="1"/>
</dbReference>